<dbReference type="Gene3D" id="3.40.50.300">
    <property type="entry name" value="P-loop containing nucleotide triphosphate hydrolases"/>
    <property type="match status" value="1"/>
</dbReference>
<dbReference type="Proteomes" id="UP000035352">
    <property type="component" value="Chromosome"/>
</dbReference>
<comment type="subcellular location">
    <subcellularLocation>
        <location evidence="1">Cell inner membrane</location>
        <topology evidence="1">Peripheral membrane protein</topology>
    </subcellularLocation>
</comment>
<evidence type="ECO:0000256" key="4">
    <source>
        <dbReference type="ARBA" id="ARBA00022475"/>
    </source>
</evidence>
<comment type="similarity">
    <text evidence="2">Belongs to the ABC transporter superfamily.</text>
</comment>
<dbReference type="InterPro" id="IPR013563">
    <property type="entry name" value="Oligopep_ABC_C"/>
</dbReference>
<evidence type="ECO:0000256" key="5">
    <source>
        <dbReference type="ARBA" id="ARBA00022741"/>
    </source>
</evidence>
<evidence type="ECO:0000256" key="2">
    <source>
        <dbReference type="ARBA" id="ARBA00005417"/>
    </source>
</evidence>
<sequence>MRAVPLLQVENLRVTLQTARGPAVALAGLDFTLERGDTVGLIGESGSGKSLTALALMGLLPDTAKAAGRIVFDGQDLLGQSEDDWCRLRGDRIAMVFQEPMTALNPLHPIGRQVAEPLRLHRGLGERDARAEAQRLLERVHLDDAGRRLDAYPHQLSGGQRQRVMIAMALACGPDLLIADEPTTALDVRLQREILELLADLVDDTGMALLLISHDLGVVAEYAERMLVMYGGHIVESGPTDEVFARLAHPYTQGLFAARPRLGRGRGHRLDAIPGRVPELIDLPPGCPYSDRCPYAIDACQAQLPPPIEVGPEHRARCIRLPEVLPMGSGADKEGAARV</sequence>
<dbReference type="GO" id="GO:0016887">
    <property type="term" value="F:ATP hydrolysis activity"/>
    <property type="evidence" value="ECO:0007669"/>
    <property type="project" value="InterPro"/>
</dbReference>
<dbReference type="PANTHER" id="PTHR43297:SF2">
    <property type="entry name" value="DIPEPTIDE TRANSPORT ATP-BINDING PROTEIN DPPD"/>
    <property type="match status" value="1"/>
</dbReference>
<keyword evidence="6" id="KW-0067">ATP-binding</keyword>
<feature type="domain" description="ABC transporter" evidence="8">
    <location>
        <begin position="7"/>
        <end position="256"/>
    </location>
</feature>
<dbReference type="InterPro" id="IPR050388">
    <property type="entry name" value="ABC_Ni/Peptide_Import"/>
</dbReference>
<keyword evidence="3" id="KW-0813">Transport</keyword>
<dbReference type="Pfam" id="PF00005">
    <property type="entry name" value="ABC_tran"/>
    <property type="match status" value="1"/>
</dbReference>
<dbReference type="GO" id="GO:0015833">
    <property type="term" value="P:peptide transport"/>
    <property type="evidence" value="ECO:0007669"/>
    <property type="project" value="InterPro"/>
</dbReference>
<protein>
    <submittedName>
        <fullName evidence="9">ABC transporter</fullName>
    </submittedName>
</protein>
<dbReference type="KEGG" id="pbh:AAW51_5341"/>
<keyword evidence="7" id="KW-0472">Membrane</keyword>
<dbReference type="SUPFAM" id="SSF52540">
    <property type="entry name" value="P-loop containing nucleoside triphosphate hydrolases"/>
    <property type="match status" value="1"/>
</dbReference>
<dbReference type="GO" id="GO:0055085">
    <property type="term" value="P:transmembrane transport"/>
    <property type="evidence" value="ECO:0007669"/>
    <property type="project" value="UniProtKB-ARBA"/>
</dbReference>
<dbReference type="GO" id="GO:0005886">
    <property type="term" value="C:plasma membrane"/>
    <property type="evidence" value="ECO:0007669"/>
    <property type="project" value="UniProtKB-SubCell"/>
</dbReference>
<proteinExistence type="inferred from homology"/>
<name>A0A0G3BRJ0_9BURK</name>
<accession>A0A0G3BRJ0</accession>
<evidence type="ECO:0000256" key="7">
    <source>
        <dbReference type="ARBA" id="ARBA00023136"/>
    </source>
</evidence>
<dbReference type="InterPro" id="IPR003439">
    <property type="entry name" value="ABC_transporter-like_ATP-bd"/>
</dbReference>
<dbReference type="CDD" id="cd03257">
    <property type="entry name" value="ABC_NikE_OppD_transporters"/>
    <property type="match status" value="1"/>
</dbReference>
<dbReference type="STRING" id="413882.AAW51_5341"/>
<dbReference type="GO" id="GO:0005524">
    <property type="term" value="F:ATP binding"/>
    <property type="evidence" value="ECO:0007669"/>
    <property type="project" value="UniProtKB-KW"/>
</dbReference>
<evidence type="ECO:0000259" key="8">
    <source>
        <dbReference type="PROSITE" id="PS50893"/>
    </source>
</evidence>
<dbReference type="Pfam" id="PF08352">
    <property type="entry name" value="oligo_HPY"/>
    <property type="match status" value="1"/>
</dbReference>
<dbReference type="SMART" id="SM00382">
    <property type="entry name" value="AAA"/>
    <property type="match status" value="1"/>
</dbReference>
<dbReference type="AlphaFoldDB" id="A0A0G3BRJ0"/>
<dbReference type="FunFam" id="3.40.50.300:FF:000016">
    <property type="entry name" value="Oligopeptide ABC transporter ATP-binding component"/>
    <property type="match status" value="1"/>
</dbReference>
<evidence type="ECO:0000313" key="9">
    <source>
        <dbReference type="EMBL" id="AKJ32032.1"/>
    </source>
</evidence>
<evidence type="ECO:0000256" key="3">
    <source>
        <dbReference type="ARBA" id="ARBA00022448"/>
    </source>
</evidence>
<dbReference type="NCBIfam" id="TIGR01727">
    <property type="entry name" value="oligo_HPY"/>
    <property type="match status" value="1"/>
</dbReference>
<keyword evidence="10" id="KW-1185">Reference proteome</keyword>
<dbReference type="PROSITE" id="PS00211">
    <property type="entry name" value="ABC_TRANSPORTER_1"/>
    <property type="match status" value="1"/>
</dbReference>
<evidence type="ECO:0000256" key="1">
    <source>
        <dbReference type="ARBA" id="ARBA00004417"/>
    </source>
</evidence>
<evidence type="ECO:0000313" key="10">
    <source>
        <dbReference type="Proteomes" id="UP000035352"/>
    </source>
</evidence>
<dbReference type="EMBL" id="CP011371">
    <property type="protein sequence ID" value="AKJ32032.1"/>
    <property type="molecule type" value="Genomic_DNA"/>
</dbReference>
<dbReference type="InterPro" id="IPR027417">
    <property type="entry name" value="P-loop_NTPase"/>
</dbReference>
<dbReference type="PROSITE" id="PS50893">
    <property type="entry name" value="ABC_TRANSPORTER_2"/>
    <property type="match status" value="1"/>
</dbReference>
<gene>
    <name evidence="9" type="ORF">AAW51_5341</name>
</gene>
<dbReference type="PANTHER" id="PTHR43297">
    <property type="entry name" value="OLIGOPEPTIDE TRANSPORT ATP-BINDING PROTEIN APPD"/>
    <property type="match status" value="1"/>
</dbReference>
<organism evidence="9 10">
    <name type="scientific">Caldimonas brevitalea</name>
    <dbReference type="NCBI Taxonomy" id="413882"/>
    <lineage>
        <taxon>Bacteria</taxon>
        <taxon>Pseudomonadati</taxon>
        <taxon>Pseudomonadota</taxon>
        <taxon>Betaproteobacteria</taxon>
        <taxon>Burkholderiales</taxon>
        <taxon>Sphaerotilaceae</taxon>
        <taxon>Caldimonas</taxon>
    </lineage>
</organism>
<keyword evidence="5" id="KW-0547">Nucleotide-binding</keyword>
<keyword evidence="4" id="KW-1003">Cell membrane</keyword>
<reference evidence="9 10" key="1">
    <citation type="submission" date="2015-05" db="EMBL/GenBank/DDBJ databases">
        <authorList>
            <person name="Tang B."/>
            <person name="Yu Y."/>
        </authorList>
    </citation>
    <scope>NUCLEOTIDE SEQUENCE [LARGE SCALE GENOMIC DNA]</scope>
    <source>
        <strain evidence="9 10">DSM 7029</strain>
    </source>
</reference>
<dbReference type="InterPro" id="IPR017871">
    <property type="entry name" value="ABC_transporter-like_CS"/>
</dbReference>
<evidence type="ECO:0000256" key="6">
    <source>
        <dbReference type="ARBA" id="ARBA00022840"/>
    </source>
</evidence>
<dbReference type="InterPro" id="IPR003593">
    <property type="entry name" value="AAA+_ATPase"/>
</dbReference>